<name>A0A3A4QZT6_9BACT</name>
<gene>
    <name evidence="2" type="ORF">C4541_09085</name>
</gene>
<feature type="non-terminal residue" evidence="2">
    <location>
        <position position="1"/>
    </location>
</feature>
<sequence length="69" mass="8093">HPDDMEREHFNTLKQLVSEASIENRLAFIEALRGHLAQREDILPPEPKDLRMSKKIRSRSKIDNKENSI</sequence>
<dbReference type="AlphaFoldDB" id="A0A3A4QZT6"/>
<dbReference type="EMBL" id="QZJZ01000073">
    <property type="protein sequence ID" value="RJP57883.1"/>
    <property type="molecule type" value="Genomic_DNA"/>
</dbReference>
<feature type="compositionally biased region" description="Basic and acidic residues" evidence="1">
    <location>
        <begin position="60"/>
        <end position="69"/>
    </location>
</feature>
<feature type="region of interest" description="Disordered" evidence="1">
    <location>
        <begin position="44"/>
        <end position="69"/>
    </location>
</feature>
<evidence type="ECO:0000313" key="3">
    <source>
        <dbReference type="Proteomes" id="UP000266426"/>
    </source>
</evidence>
<proteinExistence type="predicted"/>
<evidence type="ECO:0000256" key="1">
    <source>
        <dbReference type="SAM" id="MobiDB-lite"/>
    </source>
</evidence>
<organism evidence="2 3">
    <name type="scientific">Candidatus Auribacter fodinae</name>
    <dbReference type="NCBI Taxonomy" id="2093366"/>
    <lineage>
        <taxon>Bacteria</taxon>
        <taxon>Pseudomonadati</taxon>
        <taxon>Candidatus Auribacterota</taxon>
        <taxon>Candidatus Auribacteria</taxon>
        <taxon>Candidatus Auribacterales</taxon>
        <taxon>Candidatus Auribacteraceae</taxon>
        <taxon>Candidatus Auribacter</taxon>
    </lineage>
</organism>
<protein>
    <submittedName>
        <fullName evidence="2">Uncharacterized protein</fullName>
    </submittedName>
</protein>
<accession>A0A3A4QZT6</accession>
<reference evidence="2 3" key="1">
    <citation type="journal article" date="2017" name="ISME J.">
        <title>Energy and carbon metabolisms in a deep terrestrial subsurface fluid microbial community.</title>
        <authorList>
            <person name="Momper L."/>
            <person name="Jungbluth S.P."/>
            <person name="Lee M.D."/>
            <person name="Amend J.P."/>
        </authorList>
    </citation>
    <scope>NUCLEOTIDE SEQUENCE [LARGE SCALE GENOMIC DNA]</scope>
    <source>
        <strain evidence="2">SURF_26</strain>
    </source>
</reference>
<evidence type="ECO:0000313" key="2">
    <source>
        <dbReference type="EMBL" id="RJP57883.1"/>
    </source>
</evidence>
<comment type="caution">
    <text evidence="2">The sequence shown here is derived from an EMBL/GenBank/DDBJ whole genome shotgun (WGS) entry which is preliminary data.</text>
</comment>
<dbReference type="Proteomes" id="UP000266426">
    <property type="component" value="Unassembled WGS sequence"/>
</dbReference>